<keyword evidence="4" id="KW-1185">Reference proteome</keyword>
<evidence type="ECO:0000313" key="2">
    <source>
        <dbReference type="EMBL" id="KAB0339220.1"/>
    </source>
</evidence>
<feature type="region of interest" description="Disordered" evidence="1">
    <location>
        <begin position="1"/>
        <end position="47"/>
    </location>
</feature>
<feature type="compositionally biased region" description="Basic and acidic residues" evidence="1">
    <location>
        <begin position="135"/>
        <end position="150"/>
    </location>
</feature>
<dbReference type="EMBL" id="VCEB01006472">
    <property type="protein sequence ID" value="KAB0339221.1"/>
    <property type="molecule type" value="Genomic_DNA"/>
</dbReference>
<organism evidence="2 4">
    <name type="scientific">Muntiacus reevesi</name>
    <name type="common">Reeves' muntjac</name>
    <name type="synonym">Cervus reevesi</name>
    <dbReference type="NCBI Taxonomy" id="9886"/>
    <lineage>
        <taxon>Eukaryota</taxon>
        <taxon>Metazoa</taxon>
        <taxon>Chordata</taxon>
        <taxon>Craniata</taxon>
        <taxon>Vertebrata</taxon>
        <taxon>Euteleostomi</taxon>
        <taxon>Mammalia</taxon>
        <taxon>Eutheria</taxon>
        <taxon>Laurasiatheria</taxon>
        <taxon>Artiodactyla</taxon>
        <taxon>Ruminantia</taxon>
        <taxon>Pecora</taxon>
        <taxon>Cervidae</taxon>
        <taxon>Muntiacinae</taxon>
        <taxon>Muntiacus</taxon>
    </lineage>
</organism>
<feature type="non-terminal residue" evidence="2">
    <location>
        <position position="1"/>
    </location>
</feature>
<feature type="compositionally biased region" description="Basic residues" evidence="1">
    <location>
        <begin position="100"/>
        <end position="113"/>
    </location>
</feature>
<evidence type="ECO:0000313" key="3">
    <source>
        <dbReference type="EMBL" id="KAB0339221.1"/>
    </source>
</evidence>
<evidence type="ECO:0000313" key="4">
    <source>
        <dbReference type="Proteomes" id="UP000326062"/>
    </source>
</evidence>
<accession>A0A5N3URB8</accession>
<dbReference type="AlphaFoldDB" id="A0A5N3URB8"/>
<dbReference type="Proteomes" id="UP000326062">
    <property type="component" value="Unassembled WGS sequence"/>
</dbReference>
<gene>
    <name evidence="3" type="ORF">FD755_025022</name>
    <name evidence="2" type="ORF">FD755_025023</name>
</gene>
<reference evidence="2 4" key="1">
    <citation type="submission" date="2019-06" db="EMBL/GenBank/DDBJ databases">
        <title>Discovery of a novel chromosome fission-fusion reversal in muntjac.</title>
        <authorList>
            <person name="Mudd A.B."/>
            <person name="Bredeson J.V."/>
            <person name="Baum R."/>
            <person name="Hockemeyer D."/>
            <person name="Rokhsar D.S."/>
        </authorList>
    </citation>
    <scope>NUCLEOTIDE SEQUENCE [LARGE SCALE GENOMIC DNA]</scope>
    <source>
        <strain evidence="2">UCam_UCB_Mr</strain>
        <tissue evidence="2">Fibroblast cell line</tissue>
    </source>
</reference>
<feature type="region of interest" description="Disordered" evidence="1">
    <location>
        <begin position="100"/>
        <end position="160"/>
    </location>
</feature>
<dbReference type="EMBL" id="VCEB01006473">
    <property type="protein sequence ID" value="KAB0339220.1"/>
    <property type="molecule type" value="Genomic_DNA"/>
</dbReference>
<sequence>PAAPGARELSAWREVQTLGPKYYPPRRTARPNQPVSSSEGTGPRAPVRAVCLRPLPARGSCSASEFDAVARRSSRKPSQTCPLSPGQSVAQCLHPVGRCGSRRRPCGSRRRPREKGTQELTAPIRAKRSLALDPKAQDLKAQRLSAEGRTDNPAPTSPGL</sequence>
<name>A0A5N3URB8_MUNRE</name>
<feature type="region of interest" description="Disordered" evidence="1">
    <location>
        <begin position="65"/>
        <end position="87"/>
    </location>
</feature>
<comment type="caution">
    <text evidence="2">The sequence shown here is derived from an EMBL/GenBank/DDBJ whole genome shotgun (WGS) entry which is preliminary data.</text>
</comment>
<evidence type="ECO:0000256" key="1">
    <source>
        <dbReference type="SAM" id="MobiDB-lite"/>
    </source>
</evidence>
<feature type="compositionally biased region" description="Polar residues" evidence="1">
    <location>
        <begin position="76"/>
        <end position="87"/>
    </location>
</feature>
<protein>
    <submittedName>
        <fullName evidence="2">Uncharacterized protein</fullName>
    </submittedName>
</protein>
<proteinExistence type="predicted"/>
<feature type="compositionally biased region" description="Polar residues" evidence="1">
    <location>
        <begin position="30"/>
        <end position="40"/>
    </location>
</feature>